<feature type="compositionally biased region" description="Basic and acidic residues" evidence="2">
    <location>
        <begin position="94"/>
        <end position="119"/>
    </location>
</feature>
<feature type="region of interest" description="Disordered" evidence="2">
    <location>
        <begin position="354"/>
        <end position="423"/>
    </location>
</feature>
<feature type="coiled-coil region" evidence="1">
    <location>
        <begin position="553"/>
        <end position="580"/>
    </location>
</feature>
<organism evidence="3 4">
    <name type="scientific">Sphaerobolus stellatus (strain SS14)</name>
    <dbReference type="NCBI Taxonomy" id="990650"/>
    <lineage>
        <taxon>Eukaryota</taxon>
        <taxon>Fungi</taxon>
        <taxon>Dikarya</taxon>
        <taxon>Basidiomycota</taxon>
        <taxon>Agaricomycotina</taxon>
        <taxon>Agaricomycetes</taxon>
        <taxon>Phallomycetidae</taxon>
        <taxon>Geastrales</taxon>
        <taxon>Sphaerobolaceae</taxon>
        <taxon>Sphaerobolus</taxon>
    </lineage>
</organism>
<feature type="compositionally biased region" description="Low complexity" evidence="2">
    <location>
        <begin position="140"/>
        <end position="153"/>
    </location>
</feature>
<evidence type="ECO:0000256" key="1">
    <source>
        <dbReference type="SAM" id="Coils"/>
    </source>
</evidence>
<name>A0A0C9UTT5_SPHS4</name>
<evidence type="ECO:0000313" key="4">
    <source>
        <dbReference type="Proteomes" id="UP000054279"/>
    </source>
</evidence>
<feature type="compositionally biased region" description="Basic and acidic residues" evidence="2">
    <location>
        <begin position="363"/>
        <end position="380"/>
    </location>
</feature>
<dbReference type="AlphaFoldDB" id="A0A0C9UTT5"/>
<feature type="compositionally biased region" description="Polar residues" evidence="2">
    <location>
        <begin position="169"/>
        <end position="182"/>
    </location>
</feature>
<dbReference type="OrthoDB" id="2749329at2759"/>
<feature type="region of interest" description="Disordered" evidence="2">
    <location>
        <begin position="443"/>
        <end position="474"/>
    </location>
</feature>
<accession>A0A0C9UTT5</accession>
<feature type="compositionally biased region" description="Basic and acidic residues" evidence="2">
    <location>
        <begin position="388"/>
        <end position="413"/>
    </location>
</feature>
<sequence length="843" mass="94070">MDLEQVMTGLYGQYIPSLARCEVSNKFDLIKQGTLCVQEFATELELVAIPATMRRLEDTNCYDIGACNSEPMTSNSQQDDNVSSNTRCKPRNNGPDRTKSHADPPKSDHRGPRRTRAEELSAADIEDSEPTTGLTTGDLSISPSPSVDPQQSPRMLPSEHPDDPHATAYGSQTAPSREQSPSRGGMRPRTALQGLSPSRLAGASGTVHQGSHTPPRVASITATQGHYSPRGITHRSESRSDSGQVSPTRGDTMEDFIIRGSEVVVLRQEYSEFITLKDNAEIVLAEAMEATKRLNTMFNRVRASMSRMSPRMKELFTVPSNQASGKTLEPGNNRAHDKAAAQVATQRIIAQTSMMEPAPGSGAEERARTTHSHAPGDRYSRAPLSRNIPEDIPHTARGEQGEDSQPRCGREAHTGYARDTPKARVRDTSRVRMAHDIHVTDRTRVNSTESTRLRCDASPTNTRREPVSVTTHDRPSLSANRVIQRIPESIERSRCSIAEPQSIDMNALREEIKATISATIKEKLRSDADSVTTVSQSMQALDSNAQYWSDLSNKATRRSHRALELQLKLAEEKVNNLLHEEAPEEALLEAAREARTIHFQLDQSSQLRESGLMPEQQVRFSANTGRNINSPSRNYGSNPIIEPHIPQTEVNAQFGRQSTPALSINAQLDGAVVNMTSEYSGIQQMARQALQNASLEDEPEKSFLAKAGVKMGNPPTYGGERNLEKFENWVASILRFMLMYNLLRPRASKIQLQLFGQCLTDEAQEWFYQQVERFDCEVKHWDLEFDLMGLQKWFMPTLSLNKVAVGYDHLMQGSMNMQQLHQQLTKLAKQMVELPDAYSYRRR</sequence>
<dbReference type="HOGENOM" id="CLU_012886_1_1_1"/>
<evidence type="ECO:0000256" key="2">
    <source>
        <dbReference type="SAM" id="MobiDB-lite"/>
    </source>
</evidence>
<gene>
    <name evidence="3" type="ORF">M422DRAFT_270098</name>
</gene>
<protein>
    <recommendedName>
        <fullName evidence="5">Retrotransposon gag domain-containing protein</fullName>
    </recommendedName>
</protein>
<reference evidence="3 4" key="1">
    <citation type="submission" date="2014-06" db="EMBL/GenBank/DDBJ databases">
        <title>Evolutionary Origins and Diversification of the Mycorrhizal Mutualists.</title>
        <authorList>
            <consortium name="DOE Joint Genome Institute"/>
            <consortium name="Mycorrhizal Genomics Consortium"/>
            <person name="Kohler A."/>
            <person name="Kuo A."/>
            <person name="Nagy L.G."/>
            <person name="Floudas D."/>
            <person name="Copeland A."/>
            <person name="Barry K.W."/>
            <person name="Cichocki N."/>
            <person name="Veneault-Fourrey C."/>
            <person name="LaButti K."/>
            <person name="Lindquist E.A."/>
            <person name="Lipzen A."/>
            <person name="Lundell T."/>
            <person name="Morin E."/>
            <person name="Murat C."/>
            <person name="Riley R."/>
            <person name="Ohm R."/>
            <person name="Sun H."/>
            <person name="Tunlid A."/>
            <person name="Henrissat B."/>
            <person name="Grigoriev I.V."/>
            <person name="Hibbett D.S."/>
            <person name="Martin F."/>
        </authorList>
    </citation>
    <scope>NUCLEOTIDE SEQUENCE [LARGE SCALE GENOMIC DNA]</scope>
    <source>
        <strain evidence="3 4">SS14</strain>
    </source>
</reference>
<keyword evidence="1" id="KW-0175">Coiled coil</keyword>
<evidence type="ECO:0008006" key="5">
    <source>
        <dbReference type="Google" id="ProtNLM"/>
    </source>
</evidence>
<feature type="compositionally biased region" description="Basic and acidic residues" evidence="2">
    <location>
        <begin position="462"/>
        <end position="474"/>
    </location>
</feature>
<feature type="compositionally biased region" description="Polar residues" evidence="2">
    <location>
        <begin position="130"/>
        <end position="139"/>
    </location>
</feature>
<evidence type="ECO:0000313" key="3">
    <source>
        <dbReference type="EMBL" id="KIJ28595.1"/>
    </source>
</evidence>
<dbReference type="Proteomes" id="UP000054279">
    <property type="component" value="Unassembled WGS sequence"/>
</dbReference>
<feature type="compositionally biased region" description="Low complexity" evidence="2">
    <location>
        <begin position="74"/>
        <end position="85"/>
    </location>
</feature>
<proteinExistence type="predicted"/>
<keyword evidence="4" id="KW-1185">Reference proteome</keyword>
<feature type="region of interest" description="Disordered" evidence="2">
    <location>
        <begin position="69"/>
        <end position="251"/>
    </location>
</feature>
<feature type="non-terminal residue" evidence="3">
    <location>
        <position position="843"/>
    </location>
</feature>
<dbReference type="EMBL" id="KN837302">
    <property type="protein sequence ID" value="KIJ28595.1"/>
    <property type="molecule type" value="Genomic_DNA"/>
</dbReference>